<comment type="cofactor">
    <cofactor evidence="1">
        <name>FAD</name>
        <dbReference type="ChEBI" id="CHEBI:57692"/>
    </cofactor>
</comment>
<dbReference type="RefSeq" id="XP_056766873.1">
    <property type="nucleotide sequence ID" value="XM_056908255.1"/>
</dbReference>
<dbReference type="InterPro" id="IPR001763">
    <property type="entry name" value="Rhodanese-like_dom"/>
</dbReference>
<protein>
    <recommendedName>
        <fullName evidence="7">Rhodanese domain-containing protein</fullName>
    </recommendedName>
</protein>
<dbReference type="InterPro" id="IPR036873">
    <property type="entry name" value="Rhodanese-like_dom_sf"/>
</dbReference>
<evidence type="ECO:0000313" key="9">
    <source>
        <dbReference type="Proteomes" id="UP001213681"/>
    </source>
</evidence>
<reference evidence="8" key="1">
    <citation type="submission" date="2022-12" db="EMBL/GenBank/DDBJ databases">
        <authorList>
            <person name="Petersen C."/>
        </authorList>
    </citation>
    <scope>NUCLEOTIDE SEQUENCE</scope>
    <source>
        <strain evidence="8">IBT 16125</strain>
    </source>
</reference>
<evidence type="ECO:0000256" key="6">
    <source>
        <dbReference type="ARBA" id="ARBA00023284"/>
    </source>
</evidence>
<dbReference type="SMART" id="SM00450">
    <property type="entry name" value="RHOD"/>
    <property type="match status" value="1"/>
</dbReference>
<name>A0AAD6C6X6_9EURO</name>
<keyword evidence="4" id="KW-0274">FAD</keyword>
<evidence type="ECO:0000256" key="5">
    <source>
        <dbReference type="ARBA" id="ARBA00023002"/>
    </source>
</evidence>
<dbReference type="PRINTS" id="PR00368">
    <property type="entry name" value="FADPNR"/>
</dbReference>
<dbReference type="Pfam" id="PF00581">
    <property type="entry name" value="Rhodanese"/>
    <property type="match status" value="1"/>
</dbReference>
<dbReference type="Gene3D" id="3.50.50.60">
    <property type="entry name" value="FAD/NAD(P)-binding domain"/>
    <property type="match status" value="2"/>
</dbReference>
<dbReference type="EMBL" id="JAPVEA010000005">
    <property type="protein sequence ID" value="KAJ5453917.1"/>
    <property type="molecule type" value="Genomic_DNA"/>
</dbReference>
<dbReference type="AlphaFoldDB" id="A0AAD6C6X6"/>
<dbReference type="GO" id="GO:0016491">
    <property type="term" value="F:oxidoreductase activity"/>
    <property type="evidence" value="ECO:0007669"/>
    <property type="project" value="UniProtKB-KW"/>
</dbReference>
<dbReference type="PANTHER" id="PTHR43429:SF1">
    <property type="entry name" value="NAD(P)H SULFUR OXIDOREDUCTASE (COA-DEPENDENT)"/>
    <property type="match status" value="1"/>
</dbReference>
<evidence type="ECO:0000256" key="4">
    <source>
        <dbReference type="ARBA" id="ARBA00022827"/>
    </source>
</evidence>
<proteinExistence type="inferred from homology"/>
<keyword evidence="5" id="KW-0560">Oxidoreductase</keyword>
<dbReference type="InterPro" id="IPR050260">
    <property type="entry name" value="FAD-bd_OxRdtase"/>
</dbReference>
<dbReference type="Gene3D" id="3.40.250.10">
    <property type="entry name" value="Rhodanese-like domain"/>
    <property type="match status" value="1"/>
</dbReference>
<organism evidence="8 9">
    <name type="scientific">Penicillium daleae</name>
    <dbReference type="NCBI Taxonomy" id="63821"/>
    <lineage>
        <taxon>Eukaryota</taxon>
        <taxon>Fungi</taxon>
        <taxon>Dikarya</taxon>
        <taxon>Ascomycota</taxon>
        <taxon>Pezizomycotina</taxon>
        <taxon>Eurotiomycetes</taxon>
        <taxon>Eurotiomycetidae</taxon>
        <taxon>Eurotiales</taxon>
        <taxon>Aspergillaceae</taxon>
        <taxon>Penicillium</taxon>
    </lineage>
</organism>
<dbReference type="InterPro" id="IPR023753">
    <property type="entry name" value="FAD/NAD-binding_dom"/>
</dbReference>
<feature type="domain" description="Rhodanese" evidence="7">
    <location>
        <begin position="466"/>
        <end position="552"/>
    </location>
</feature>
<comment type="caution">
    <text evidence="8">The sequence shown here is derived from an EMBL/GenBank/DDBJ whole genome shotgun (WGS) entry which is preliminary data.</text>
</comment>
<dbReference type="InterPro" id="IPR016156">
    <property type="entry name" value="FAD/NAD-linked_Rdtase_dimer_sf"/>
</dbReference>
<dbReference type="SUPFAM" id="SSF55424">
    <property type="entry name" value="FAD/NAD-linked reductases, dimerisation (C-terminal) domain"/>
    <property type="match status" value="1"/>
</dbReference>
<keyword evidence="6" id="KW-0676">Redox-active center</keyword>
<dbReference type="Proteomes" id="UP001213681">
    <property type="component" value="Unassembled WGS sequence"/>
</dbReference>
<reference evidence="8" key="2">
    <citation type="journal article" date="2023" name="IMA Fungus">
        <title>Comparative genomic study of the Penicillium genus elucidates a diverse pangenome and 15 lateral gene transfer events.</title>
        <authorList>
            <person name="Petersen C."/>
            <person name="Sorensen T."/>
            <person name="Nielsen M.R."/>
            <person name="Sondergaard T.E."/>
            <person name="Sorensen J.L."/>
            <person name="Fitzpatrick D.A."/>
            <person name="Frisvad J.C."/>
            <person name="Nielsen K.L."/>
        </authorList>
    </citation>
    <scope>NUCLEOTIDE SEQUENCE</scope>
    <source>
        <strain evidence="8">IBT 16125</strain>
    </source>
</reference>
<dbReference type="Pfam" id="PF02852">
    <property type="entry name" value="Pyr_redox_dim"/>
    <property type="match status" value="1"/>
</dbReference>
<dbReference type="InterPro" id="IPR036188">
    <property type="entry name" value="FAD/NAD-bd_sf"/>
</dbReference>
<sequence>MLSMSIIIIGGAAGGMSAALRARRLDENACITLIEQGDYLGYANSGLPSSVGGVIKTDTLLIHQSAAGITERFNIDVREHTELVSIAKERHLIQLRGSKTNETYWLSYNKLILAQGAYLEPPQVPGIESENVFPFQTMLDLYKIKDYVSTHCCRSAAIIGGGYVALKAVETLHNFGLQISIIHSQARAFQDFDFDTANVIMSELIKNGIRVYLDAKLQRIGIGVVKDGFVVILANESSIPADLVIIATDLTPRTEIARDSGLKCKDSVLVNEFMQTNDPDIYAVGDMTETTNSVSLMSNRLPLGGTASLQGRLAADHILKRVTPYRGHIGIYSCKVHSLTAAMVGPSLEKLRQVGYHPQFVTVHVPDHAGYYPSAQQITLRLTFQPGNGNLLNAQIVGRTGVDKRIDVLSVALQSGLTVFDLENLELSYAPEYGSARDPVNVLGMVAANLLRGDLHTVTAGQLDDQIDDWQIIDVRSPESFAQGHIRSAVNIPIDALRHSLASINKGRPVVVYSRVGYHGYLAYRTLIQLGYKVFNLDGGFKLFLEGGSRIGLLSRK</sequence>
<evidence type="ECO:0000259" key="7">
    <source>
        <dbReference type="PROSITE" id="PS50206"/>
    </source>
</evidence>
<evidence type="ECO:0000256" key="2">
    <source>
        <dbReference type="ARBA" id="ARBA00009130"/>
    </source>
</evidence>
<dbReference type="SUPFAM" id="SSF52821">
    <property type="entry name" value="Rhodanese/Cell cycle control phosphatase"/>
    <property type="match status" value="1"/>
</dbReference>
<dbReference type="GeneID" id="81598498"/>
<keyword evidence="3" id="KW-0285">Flavoprotein</keyword>
<evidence type="ECO:0000256" key="3">
    <source>
        <dbReference type="ARBA" id="ARBA00022630"/>
    </source>
</evidence>
<dbReference type="PRINTS" id="PR00411">
    <property type="entry name" value="PNDRDTASEI"/>
</dbReference>
<accession>A0AAD6C6X6</accession>
<dbReference type="PROSITE" id="PS50206">
    <property type="entry name" value="RHODANESE_3"/>
    <property type="match status" value="1"/>
</dbReference>
<keyword evidence="9" id="KW-1185">Reference proteome</keyword>
<dbReference type="SUPFAM" id="SSF51905">
    <property type="entry name" value="FAD/NAD(P)-binding domain"/>
    <property type="match status" value="1"/>
</dbReference>
<evidence type="ECO:0000313" key="8">
    <source>
        <dbReference type="EMBL" id="KAJ5453917.1"/>
    </source>
</evidence>
<dbReference type="InterPro" id="IPR004099">
    <property type="entry name" value="Pyr_nucl-diS_OxRdtase_dimer"/>
</dbReference>
<dbReference type="PANTHER" id="PTHR43429">
    <property type="entry name" value="PYRIDINE NUCLEOTIDE-DISULFIDE OXIDOREDUCTASE DOMAIN-CONTAINING"/>
    <property type="match status" value="1"/>
</dbReference>
<gene>
    <name evidence="8" type="ORF">N7458_004873</name>
</gene>
<dbReference type="Pfam" id="PF07992">
    <property type="entry name" value="Pyr_redox_2"/>
    <property type="match status" value="1"/>
</dbReference>
<comment type="similarity">
    <text evidence="2">Belongs to the class-III pyridine nucleotide-disulfide oxidoreductase family.</text>
</comment>
<evidence type="ECO:0000256" key="1">
    <source>
        <dbReference type="ARBA" id="ARBA00001974"/>
    </source>
</evidence>